<evidence type="ECO:0000313" key="2">
    <source>
        <dbReference type="Proteomes" id="UP001221757"/>
    </source>
</evidence>
<dbReference type="EMBL" id="JARKIE010000109">
    <property type="protein sequence ID" value="KAJ7683359.1"/>
    <property type="molecule type" value="Genomic_DNA"/>
</dbReference>
<comment type="caution">
    <text evidence="1">The sequence shown here is derived from an EMBL/GenBank/DDBJ whole genome shotgun (WGS) entry which is preliminary data.</text>
</comment>
<gene>
    <name evidence="1" type="ORF">B0H17DRAFT_942006</name>
</gene>
<name>A0AAD7D961_MYCRO</name>
<protein>
    <submittedName>
        <fullName evidence="1">Uncharacterized protein</fullName>
    </submittedName>
</protein>
<reference evidence="1" key="1">
    <citation type="submission" date="2023-03" db="EMBL/GenBank/DDBJ databases">
        <title>Massive genome expansion in bonnet fungi (Mycena s.s.) driven by repeated elements and novel gene families across ecological guilds.</title>
        <authorList>
            <consortium name="Lawrence Berkeley National Laboratory"/>
            <person name="Harder C.B."/>
            <person name="Miyauchi S."/>
            <person name="Viragh M."/>
            <person name="Kuo A."/>
            <person name="Thoen E."/>
            <person name="Andreopoulos B."/>
            <person name="Lu D."/>
            <person name="Skrede I."/>
            <person name="Drula E."/>
            <person name="Henrissat B."/>
            <person name="Morin E."/>
            <person name="Kohler A."/>
            <person name="Barry K."/>
            <person name="LaButti K."/>
            <person name="Morin E."/>
            <person name="Salamov A."/>
            <person name="Lipzen A."/>
            <person name="Mereny Z."/>
            <person name="Hegedus B."/>
            <person name="Baldrian P."/>
            <person name="Stursova M."/>
            <person name="Weitz H."/>
            <person name="Taylor A."/>
            <person name="Grigoriev I.V."/>
            <person name="Nagy L.G."/>
            <person name="Martin F."/>
            <person name="Kauserud H."/>
        </authorList>
    </citation>
    <scope>NUCLEOTIDE SEQUENCE</scope>
    <source>
        <strain evidence="1">CBHHK067</strain>
    </source>
</reference>
<evidence type="ECO:0000313" key="1">
    <source>
        <dbReference type="EMBL" id="KAJ7683359.1"/>
    </source>
</evidence>
<accession>A0AAD7D961</accession>
<proteinExistence type="predicted"/>
<dbReference type="Proteomes" id="UP001221757">
    <property type="component" value="Unassembled WGS sequence"/>
</dbReference>
<sequence length="98" mass="10630">MACFQILASNANWTMLALATGGNWKKSPVTMSCEVVSIYSIKPRMVTWMPPKGSSDLRKMQAICASLSNRAASTMETGSEGYFISVGMLGNLGVYLRL</sequence>
<organism evidence="1 2">
    <name type="scientific">Mycena rosella</name>
    <name type="common">Pink bonnet</name>
    <name type="synonym">Agaricus rosellus</name>
    <dbReference type="NCBI Taxonomy" id="1033263"/>
    <lineage>
        <taxon>Eukaryota</taxon>
        <taxon>Fungi</taxon>
        <taxon>Dikarya</taxon>
        <taxon>Basidiomycota</taxon>
        <taxon>Agaricomycotina</taxon>
        <taxon>Agaricomycetes</taxon>
        <taxon>Agaricomycetidae</taxon>
        <taxon>Agaricales</taxon>
        <taxon>Marasmiineae</taxon>
        <taxon>Mycenaceae</taxon>
        <taxon>Mycena</taxon>
    </lineage>
</organism>
<keyword evidence="2" id="KW-1185">Reference proteome</keyword>
<dbReference type="AlphaFoldDB" id="A0AAD7D961"/>